<evidence type="ECO:0000313" key="1">
    <source>
        <dbReference type="EMBL" id="MBB4285666.1"/>
    </source>
</evidence>
<dbReference type="Pfam" id="PF19865">
    <property type="entry name" value="DUF6338"/>
    <property type="match status" value="1"/>
</dbReference>
<evidence type="ECO:0000313" key="2">
    <source>
        <dbReference type="Proteomes" id="UP000555728"/>
    </source>
</evidence>
<proteinExistence type="predicted"/>
<dbReference type="EMBL" id="JACIGI010000009">
    <property type="protein sequence ID" value="MBB4285666.1"/>
    <property type="molecule type" value="Genomic_DNA"/>
</dbReference>
<organism evidence="1 2">
    <name type="scientific">Roseospira goensis</name>
    <dbReference type="NCBI Taxonomy" id="391922"/>
    <lineage>
        <taxon>Bacteria</taxon>
        <taxon>Pseudomonadati</taxon>
        <taxon>Pseudomonadota</taxon>
        <taxon>Alphaproteobacteria</taxon>
        <taxon>Rhodospirillales</taxon>
        <taxon>Rhodospirillaceae</taxon>
        <taxon>Roseospira</taxon>
    </lineage>
</organism>
<dbReference type="Proteomes" id="UP000555728">
    <property type="component" value="Unassembled WGS sequence"/>
</dbReference>
<sequence>MNLFFVVGPTVVGLLLGYIYQRQILTRLVQRIGLNLVTPLPSAWDAAFGRIQDRPWTWIVVTTHDDRKIYGLFGGGSLASGDPDNRDIYIEHIADEAFRLEEREHGIWIAASEIKFVELIPD</sequence>
<protein>
    <submittedName>
        <fullName evidence="1">Uncharacterized protein</fullName>
    </submittedName>
</protein>
<accession>A0A7W6RYM9</accession>
<keyword evidence="2" id="KW-1185">Reference proteome</keyword>
<comment type="caution">
    <text evidence="1">The sequence shown here is derived from an EMBL/GenBank/DDBJ whole genome shotgun (WGS) entry which is preliminary data.</text>
</comment>
<dbReference type="AlphaFoldDB" id="A0A7W6RYM9"/>
<gene>
    <name evidence="1" type="ORF">GGD88_001386</name>
</gene>
<dbReference type="InterPro" id="IPR045919">
    <property type="entry name" value="DUF6338"/>
</dbReference>
<dbReference type="RefSeq" id="WP_184433279.1">
    <property type="nucleotide sequence ID" value="NZ_JACIGI010000009.1"/>
</dbReference>
<reference evidence="1 2" key="1">
    <citation type="submission" date="2020-08" db="EMBL/GenBank/DDBJ databases">
        <title>Genome sequencing of Purple Non-Sulfur Bacteria from various extreme environments.</title>
        <authorList>
            <person name="Mayer M."/>
        </authorList>
    </citation>
    <scope>NUCLEOTIDE SEQUENCE [LARGE SCALE GENOMIC DNA]</scope>
    <source>
        <strain evidence="1 2">JA135</strain>
    </source>
</reference>
<name>A0A7W6RYM9_9PROT</name>